<reference evidence="1 3" key="1">
    <citation type="submission" date="2016-02" db="EMBL/GenBank/DDBJ databases">
        <authorList>
            <person name="Holder M.E."/>
            <person name="Ajami N.J."/>
            <person name="Petrosino J.F."/>
        </authorList>
    </citation>
    <scope>NUCLEOTIDE SEQUENCE [LARGE SCALE GENOMIC DNA]</scope>
    <source>
        <strain evidence="1 3">CCUG 32990</strain>
    </source>
</reference>
<reference evidence="2 4" key="2">
    <citation type="submission" date="2017-06" db="EMBL/GenBank/DDBJ databases">
        <authorList>
            <consortium name="Pathogen Informatics"/>
        </authorList>
    </citation>
    <scope>NUCLEOTIDE SEQUENCE [LARGE SCALE GENOMIC DNA]</scope>
    <source>
        <strain evidence="2 4">NCTC12947</strain>
    </source>
</reference>
<dbReference type="KEGG" id="chg:AXF12_05565"/>
<accession>A0AAX2GVT3</accession>
<organism evidence="2 4">
    <name type="scientific">Capnocytophaga haemolytica</name>
    <dbReference type="NCBI Taxonomy" id="45243"/>
    <lineage>
        <taxon>Bacteria</taxon>
        <taxon>Pseudomonadati</taxon>
        <taxon>Bacteroidota</taxon>
        <taxon>Flavobacteriia</taxon>
        <taxon>Flavobacteriales</taxon>
        <taxon>Flavobacteriaceae</taxon>
        <taxon>Capnocytophaga</taxon>
    </lineage>
</organism>
<keyword evidence="3" id="KW-1185">Reference proteome</keyword>
<sequence>MSYILFIVALLIIICISSYYTWNIYKVNKFEIIDNILIVKGLFGFKISLSEIENAKIEKTLKGFFIVISLKNGTKRGFIIPNASNSYEVCTRFKQEMEANQIPVHLH</sequence>
<evidence type="ECO:0000313" key="1">
    <source>
        <dbReference type="EMBL" id="AMD85031.1"/>
    </source>
</evidence>
<protein>
    <recommendedName>
        <fullName evidence="5">PH domain-containing protein</fullName>
    </recommendedName>
</protein>
<dbReference type="EMBL" id="LT906449">
    <property type="protein sequence ID" value="SNV05667.1"/>
    <property type="molecule type" value="Genomic_DNA"/>
</dbReference>
<proteinExistence type="predicted"/>
<dbReference type="RefSeq" id="WP_066429059.1">
    <property type="nucleotide sequence ID" value="NZ_CP014227.1"/>
</dbReference>
<evidence type="ECO:0008006" key="5">
    <source>
        <dbReference type="Google" id="ProtNLM"/>
    </source>
</evidence>
<dbReference type="AlphaFoldDB" id="A0AAX2GVT3"/>
<evidence type="ECO:0000313" key="2">
    <source>
        <dbReference type="EMBL" id="SNV05667.1"/>
    </source>
</evidence>
<name>A0AAX2GVT3_9FLAO</name>
<gene>
    <name evidence="1" type="ORF">AXF12_05565</name>
    <name evidence="2" type="ORF">SAMEA44541418_00610</name>
</gene>
<evidence type="ECO:0000313" key="3">
    <source>
        <dbReference type="Proteomes" id="UP000065822"/>
    </source>
</evidence>
<dbReference type="Proteomes" id="UP000215539">
    <property type="component" value="Chromosome 1"/>
</dbReference>
<evidence type="ECO:0000313" key="4">
    <source>
        <dbReference type="Proteomes" id="UP000215539"/>
    </source>
</evidence>
<dbReference type="EMBL" id="CP014227">
    <property type="protein sequence ID" value="AMD85031.1"/>
    <property type="molecule type" value="Genomic_DNA"/>
</dbReference>
<dbReference type="Proteomes" id="UP000065822">
    <property type="component" value="Chromosome"/>
</dbReference>